<keyword evidence="4" id="KW-1185">Reference proteome</keyword>
<dbReference type="InterPro" id="IPR011990">
    <property type="entry name" value="TPR-like_helical_dom_sf"/>
</dbReference>
<dbReference type="SUPFAM" id="SSF48452">
    <property type="entry name" value="TPR-like"/>
    <property type="match status" value="1"/>
</dbReference>
<sequence>MGMSDLFFGYSQQMQESRSAQLRGDFVLAAASVISVNSHHNNYGLSQLEKARLQFLAHDGLASQKSFELAYQQVQAQEQAAKIQISSSLKKVSAVVTNDNAIGYEIPSYEQGMLHSYQALNYLYQGNLEGALVEVRRANLVQERALKTNQAELYSAEEAMADKGINSNNLYENLPAMDNLIGNIKNSFQNAYTFYLSALLYETGKQYNDAYIDYKRALEIYPNNTFLQQDVLRLANKLDMNEDYTRFEQRFGRYQTKDQKNSGQIVVIFEQGIVSAKEEASVNLPIFNTRADFKFFTFALPVYRGRLSTLMPLSISLDEKSYLSQEIVRLQSLATKDLQEKLPGLVTRQAIRLVAKEQIRQNLSKSAGDVGNILASLYNIASEKADTRSWSSLPNNVQIMRLNNVAVGHKKLTVSYSGVKQVIDIEVVDSKITLINFTAIGNYTGYQTINF</sequence>
<dbReference type="OrthoDB" id="9769023at2"/>
<keyword evidence="1" id="KW-0802">TPR repeat</keyword>
<evidence type="ECO:0000313" key="3">
    <source>
        <dbReference type="EMBL" id="TWX71591.1"/>
    </source>
</evidence>
<dbReference type="EMBL" id="VOLR01000002">
    <property type="protein sequence ID" value="TWX62686.1"/>
    <property type="molecule type" value="Genomic_DNA"/>
</dbReference>
<dbReference type="InterPro" id="IPR019734">
    <property type="entry name" value="TPR_rpt"/>
</dbReference>
<evidence type="ECO:0000313" key="4">
    <source>
        <dbReference type="Proteomes" id="UP000321525"/>
    </source>
</evidence>
<dbReference type="PROSITE" id="PS50005">
    <property type="entry name" value="TPR"/>
    <property type="match status" value="1"/>
</dbReference>
<dbReference type="SMART" id="SM00028">
    <property type="entry name" value="TPR"/>
    <property type="match status" value="1"/>
</dbReference>
<name>A0A5C6QSP3_9GAMM</name>
<accession>A0A5C6QSP3</accession>
<dbReference type="Proteomes" id="UP000321917">
    <property type="component" value="Unassembled WGS sequence"/>
</dbReference>
<dbReference type="AlphaFoldDB" id="A0A5C6QSP3"/>
<organism evidence="3 5">
    <name type="scientific">Colwellia hornerae</name>
    <dbReference type="NCBI Taxonomy" id="89402"/>
    <lineage>
        <taxon>Bacteria</taxon>
        <taxon>Pseudomonadati</taxon>
        <taxon>Pseudomonadota</taxon>
        <taxon>Gammaproteobacteria</taxon>
        <taxon>Alteromonadales</taxon>
        <taxon>Colwelliaceae</taxon>
        <taxon>Colwellia</taxon>
    </lineage>
</organism>
<protein>
    <submittedName>
        <fullName evidence="3">Uncharacterized protein</fullName>
    </submittedName>
</protein>
<evidence type="ECO:0000256" key="1">
    <source>
        <dbReference type="PROSITE-ProRule" id="PRU00339"/>
    </source>
</evidence>
<dbReference type="Proteomes" id="UP000321525">
    <property type="component" value="Unassembled WGS sequence"/>
</dbReference>
<dbReference type="EMBL" id="VOLQ01000002">
    <property type="protein sequence ID" value="TWX71591.1"/>
    <property type="molecule type" value="Genomic_DNA"/>
</dbReference>
<dbReference type="Gene3D" id="1.25.40.10">
    <property type="entry name" value="Tetratricopeptide repeat domain"/>
    <property type="match status" value="1"/>
</dbReference>
<gene>
    <name evidence="2" type="ORF">ESZ26_01505</name>
    <name evidence="3" type="ORF">ESZ27_01115</name>
</gene>
<evidence type="ECO:0000313" key="5">
    <source>
        <dbReference type="Proteomes" id="UP000321917"/>
    </source>
</evidence>
<proteinExistence type="predicted"/>
<evidence type="ECO:0000313" key="2">
    <source>
        <dbReference type="EMBL" id="TWX62686.1"/>
    </source>
</evidence>
<reference evidence="3 5" key="1">
    <citation type="submission" date="2019-07" db="EMBL/GenBank/DDBJ databases">
        <title>Genomes of sea-ice associated Colwellia species.</title>
        <authorList>
            <person name="Bowman J.P."/>
        </authorList>
    </citation>
    <scope>NUCLEOTIDE SEQUENCE [LARGE SCALE GENOMIC DNA]</scope>
    <source>
        <strain evidence="2 4">ACAM 607</strain>
        <strain evidence="3 5">IC036</strain>
    </source>
</reference>
<feature type="repeat" description="TPR" evidence="1">
    <location>
        <begin position="191"/>
        <end position="224"/>
    </location>
</feature>
<comment type="caution">
    <text evidence="3">The sequence shown here is derived from an EMBL/GenBank/DDBJ whole genome shotgun (WGS) entry which is preliminary data.</text>
</comment>